<dbReference type="EMBL" id="FWXY01000008">
    <property type="protein sequence ID" value="SMC73124.1"/>
    <property type="molecule type" value="Genomic_DNA"/>
</dbReference>
<dbReference type="PANTHER" id="PTHR30093">
    <property type="entry name" value="GENERAL SECRETION PATHWAY PROTEIN G"/>
    <property type="match status" value="1"/>
</dbReference>
<dbReference type="SUPFAM" id="SSF54523">
    <property type="entry name" value="Pili subunits"/>
    <property type="match status" value="1"/>
</dbReference>
<gene>
    <name evidence="7" type="ORF">SAMN02746065_108147</name>
</gene>
<feature type="transmembrane region" description="Helical" evidence="6">
    <location>
        <begin position="21"/>
        <end position="40"/>
    </location>
</feature>
<proteinExistence type="predicted"/>
<protein>
    <submittedName>
        <fullName evidence="7">Prepilin-type N-terminal cleavage/methylation domain-containing protein</fullName>
    </submittedName>
</protein>
<keyword evidence="2" id="KW-0488">Methylation</keyword>
<organism evidence="7 8">
    <name type="scientific">Desulfocicer vacuolatum DSM 3385</name>
    <dbReference type="NCBI Taxonomy" id="1121400"/>
    <lineage>
        <taxon>Bacteria</taxon>
        <taxon>Pseudomonadati</taxon>
        <taxon>Thermodesulfobacteriota</taxon>
        <taxon>Desulfobacteria</taxon>
        <taxon>Desulfobacterales</taxon>
        <taxon>Desulfobacteraceae</taxon>
        <taxon>Desulfocicer</taxon>
    </lineage>
</organism>
<dbReference type="RefSeq" id="WP_084068692.1">
    <property type="nucleotide sequence ID" value="NZ_FWXY01000008.1"/>
</dbReference>
<dbReference type="GO" id="GO:0016020">
    <property type="term" value="C:membrane"/>
    <property type="evidence" value="ECO:0007669"/>
    <property type="project" value="UniProtKB-SubCell"/>
</dbReference>
<keyword evidence="4 6" id="KW-1133">Transmembrane helix</keyword>
<evidence type="ECO:0000256" key="5">
    <source>
        <dbReference type="ARBA" id="ARBA00023136"/>
    </source>
</evidence>
<sequence>MSTESKSLKIKKNKGFTLIEIMIVVAIIGILASIAVPNFMNFICKTRQIEAKKNLSILRSCEEAYRAIHDTYGSDLNKIGFTFSGASKYTYMFITSVNSSEFTAHTKGVIDGNDDIWAIDQNGILTNTTNACS</sequence>
<dbReference type="Pfam" id="PF07963">
    <property type="entry name" value="N_methyl"/>
    <property type="match status" value="1"/>
</dbReference>
<keyword evidence="3 6" id="KW-0812">Transmembrane</keyword>
<evidence type="ECO:0000256" key="3">
    <source>
        <dbReference type="ARBA" id="ARBA00022692"/>
    </source>
</evidence>
<dbReference type="Gene3D" id="3.30.700.10">
    <property type="entry name" value="Glycoprotein, Type 4 Pilin"/>
    <property type="match status" value="1"/>
</dbReference>
<evidence type="ECO:0000256" key="4">
    <source>
        <dbReference type="ARBA" id="ARBA00022989"/>
    </source>
</evidence>
<dbReference type="PANTHER" id="PTHR30093:SF44">
    <property type="entry name" value="TYPE II SECRETION SYSTEM CORE PROTEIN G"/>
    <property type="match status" value="1"/>
</dbReference>
<comment type="subcellular location">
    <subcellularLocation>
        <location evidence="1">Membrane</location>
        <topology evidence="1">Single-pass membrane protein</topology>
    </subcellularLocation>
</comment>
<evidence type="ECO:0000313" key="7">
    <source>
        <dbReference type="EMBL" id="SMC73124.1"/>
    </source>
</evidence>
<keyword evidence="8" id="KW-1185">Reference proteome</keyword>
<dbReference type="NCBIfam" id="TIGR02532">
    <property type="entry name" value="IV_pilin_GFxxxE"/>
    <property type="match status" value="1"/>
</dbReference>
<dbReference type="AlphaFoldDB" id="A0A1W2BJM2"/>
<dbReference type="InterPro" id="IPR045584">
    <property type="entry name" value="Pilin-like"/>
</dbReference>
<keyword evidence="5 6" id="KW-0472">Membrane</keyword>
<evidence type="ECO:0000256" key="2">
    <source>
        <dbReference type="ARBA" id="ARBA00022481"/>
    </source>
</evidence>
<dbReference type="Proteomes" id="UP000192418">
    <property type="component" value="Unassembled WGS sequence"/>
</dbReference>
<dbReference type="PROSITE" id="PS00409">
    <property type="entry name" value="PROKAR_NTER_METHYL"/>
    <property type="match status" value="1"/>
</dbReference>
<dbReference type="STRING" id="1121400.SAMN02746065_108147"/>
<evidence type="ECO:0000256" key="6">
    <source>
        <dbReference type="SAM" id="Phobius"/>
    </source>
</evidence>
<dbReference type="OrthoDB" id="5422085at2"/>
<evidence type="ECO:0000313" key="8">
    <source>
        <dbReference type="Proteomes" id="UP000192418"/>
    </source>
</evidence>
<dbReference type="InterPro" id="IPR012902">
    <property type="entry name" value="N_methyl_site"/>
</dbReference>
<evidence type="ECO:0000256" key="1">
    <source>
        <dbReference type="ARBA" id="ARBA00004167"/>
    </source>
</evidence>
<accession>A0A1W2BJM2</accession>
<name>A0A1W2BJM2_9BACT</name>
<reference evidence="7 8" key="1">
    <citation type="submission" date="2017-04" db="EMBL/GenBank/DDBJ databases">
        <authorList>
            <person name="Afonso C.L."/>
            <person name="Miller P.J."/>
            <person name="Scott M.A."/>
            <person name="Spackman E."/>
            <person name="Goraichik I."/>
            <person name="Dimitrov K.M."/>
            <person name="Suarez D.L."/>
            <person name="Swayne D.E."/>
        </authorList>
    </citation>
    <scope>NUCLEOTIDE SEQUENCE [LARGE SCALE GENOMIC DNA]</scope>
    <source>
        <strain evidence="7 8">DSM 3385</strain>
    </source>
</reference>